<sequence>MKSFTFMTSLLLCSLSWISVSGSESHTLEVRTGDEVTLLCSNLATSPTQTDWFRVVNRTKPHCISSMYGSDGKVLFCDGFQNGKFEMSSNVSTVFLKIKQVDLSDTGLYFCGFYIKTHTVISTATYLNVQGKTGKSNSTISLGEERYGMANIMCLILGGLTVLLTIFIIALAVKIKTIQTAVNEGEQPGGNKVNPAFTYGNCLLHDLSYAAVRFQAKPKRNRRPASEREMETHVVYAATR</sequence>
<dbReference type="GO" id="GO:0002376">
    <property type="term" value="P:immune system process"/>
    <property type="evidence" value="ECO:0007669"/>
    <property type="project" value="UniProtKB-KW"/>
</dbReference>
<evidence type="ECO:0000256" key="9">
    <source>
        <dbReference type="SAM" id="Phobius"/>
    </source>
</evidence>
<dbReference type="AlphaFoldDB" id="A0A671XVK8"/>
<gene>
    <name evidence="12" type="primary">LOC115590249</name>
</gene>
<evidence type="ECO:0000256" key="2">
    <source>
        <dbReference type="ARBA" id="ARBA00022475"/>
    </source>
</evidence>
<keyword evidence="5 9" id="KW-0472">Membrane</keyword>
<dbReference type="GO" id="GO:0009617">
    <property type="term" value="P:response to bacterium"/>
    <property type="evidence" value="ECO:0007669"/>
    <property type="project" value="TreeGrafter"/>
</dbReference>
<dbReference type="Proteomes" id="UP000472265">
    <property type="component" value="Chromosome 10"/>
</dbReference>
<dbReference type="InterPro" id="IPR036179">
    <property type="entry name" value="Ig-like_dom_sf"/>
</dbReference>
<feature type="chain" id="PRO_5025382525" description="Ig-like domain-containing protein" evidence="10">
    <location>
        <begin position="23"/>
        <end position="240"/>
    </location>
</feature>
<evidence type="ECO:0000313" key="13">
    <source>
        <dbReference type="Proteomes" id="UP000472265"/>
    </source>
</evidence>
<dbReference type="Gene3D" id="2.60.40.10">
    <property type="entry name" value="Immunoglobulins"/>
    <property type="match status" value="1"/>
</dbReference>
<dbReference type="InterPro" id="IPR007110">
    <property type="entry name" value="Ig-like_dom"/>
</dbReference>
<evidence type="ECO:0000256" key="7">
    <source>
        <dbReference type="ARBA" id="ARBA00023180"/>
    </source>
</evidence>
<dbReference type="InterPro" id="IPR052051">
    <property type="entry name" value="TCR_complex_component"/>
</dbReference>
<feature type="region of interest" description="Disordered" evidence="8">
    <location>
        <begin position="218"/>
        <end position="240"/>
    </location>
</feature>
<protein>
    <recommendedName>
        <fullName evidence="11">Ig-like domain-containing protein</fullName>
    </recommendedName>
</protein>
<dbReference type="InterPro" id="IPR003599">
    <property type="entry name" value="Ig_sub"/>
</dbReference>
<keyword evidence="9" id="KW-0812">Transmembrane</keyword>
<keyword evidence="7" id="KW-0325">Glycoprotein</keyword>
<dbReference type="InParanoid" id="A0A671XVK8"/>
<keyword evidence="13" id="KW-1185">Reference proteome</keyword>
<comment type="subcellular location">
    <subcellularLocation>
        <location evidence="1">Cell membrane</location>
    </subcellularLocation>
</comment>
<keyword evidence="6" id="KW-1015">Disulfide bond</keyword>
<dbReference type="GeneTree" id="ENSGT01150000287094"/>
<keyword evidence="9" id="KW-1133">Transmembrane helix</keyword>
<dbReference type="FunCoup" id="A0A671XVK8">
    <property type="interactions" value="30"/>
</dbReference>
<dbReference type="SMART" id="SM00409">
    <property type="entry name" value="IG"/>
    <property type="match status" value="1"/>
</dbReference>
<keyword evidence="3 10" id="KW-0732">Signal</keyword>
<name>A0A671XVK8_SPAAU</name>
<evidence type="ECO:0000256" key="4">
    <source>
        <dbReference type="ARBA" id="ARBA00022859"/>
    </source>
</evidence>
<dbReference type="PROSITE" id="PS50835">
    <property type="entry name" value="IG_LIKE"/>
    <property type="match status" value="1"/>
</dbReference>
<evidence type="ECO:0000313" key="12">
    <source>
        <dbReference type="Ensembl" id="ENSSAUP00010055025.1"/>
    </source>
</evidence>
<dbReference type="InterPro" id="IPR013783">
    <property type="entry name" value="Ig-like_fold"/>
</dbReference>
<evidence type="ECO:0000256" key="10">
    <source>
        <dbReference type="SAM" id="SignalP"/>
    </source>
</evidence>
<evidence type="ECO:0000256" key="5">
    <source>
        <dbReference type="ARBA" id="ARBA00023136"/>
    </source>
</evidence>
<organism evidence="12 13">
    <name type="scientific">Sparus aurata</name>
    <name type="common">Gilthead sea bream</name>
    <dbReference type="NCBI Taxonomy" id="8175"/>
    <lineage>
        <taxon>Eukaryota</taxon>
        <taxon>Metazoa</taxon>
        <taxon>Chordata</taxon>
        <taxon>Craniata</taxon>
        <taxon>Vertebrata</taxon>
        <taxon>Euteleostomi</taxon>
        <taxon>Actinopterygii</taxon>
        <taxon>Neopterygii</taxon>
        <taxon>Teleostei</taxon>
        <taxon>Neoteleostei</taxon>
        <taxon>Acanthomorphata</taxon>
        <taxon>Eupercaria</taxon>
        <taxon>Spariformes</taxon>
        <taxon>Sparidae</taxon>
        <taxon>Sparus</taxon>
    </lineage>
</organism>
<keyword evidence="4" id="KW-0391">Immunity</keyword>
<dbReference type="SUPFAM" id="SSF48726">
    <property type="entry name" value="Immunoglobulin"/>
    <property type="match status" value="1"/>
</dbReference>
<evidence type="ECO:0000256" key="8">
    <source>
        <dbReference type="SAM" id="MobiDB-lite"/>
    </source>
</evidence>
<proteinExistence type="predicted"/>
<evidence type="ECO:0000259" key="11">
    <source>
        <dbReference type="PROSITE" id="PS50835"/>
    </source>
</evidence>
<dbReference type="PANTHER" id="PTHR19433:SF111">
    <property type="entry name" value="T CELL RECEPTOR ALPHA VARIABLE 4"/>
    <property type="match status" value="1"/>
</dbReference>
<accession>A0A671XVK8</accession>
<evidence type="ECO:0000256" key="3">
    <source>
        <dbReference type="ARBA" id="ARBA00022729"/>
    </source>
</evidence>
<feature type="signal peptide" evidence="10">
    <location>
        <begin position="1"/>
        <end position="22"/>
    </location>
</feature>
<dbReference type="Ensembl" id="ENSSAUT00010057815.1">
    <property type="protein sequence ID" value="ENSSAUP00010055025.1"/>
    <property type="gene ID" value="ENSSAUG00010022640.1"/>
</dbReference>
<evidence type="ECO:0000256" key="1">
    <source>
        <dbReference type="ARBA" id="ARBA00004236"/>
    </source>
</evidence>
<reference evidence="12" key="3">
    <citation type="submission" date="2025-09" db="UniProtKB">
        <authorList>
            <consortium name="Ensembl"/>
        </authorList>
    </citation>
    <scope>IDENTIFICATION</scope>
</reference>
<dbReference type="InterPro" id="IPR013106">
    <property type="entry name" value="Ig_V-set"/>
</dbReference>
<dbReference type="PANTHER" id="PTHR19433">
    <property type="entry name" value="T-CELL RECEPTOR ALPHA CHAIN V REGION-RELATED"/>
    <property type="match status" value="1"/>
</dbReference>
<feature type="transmembrane region" description="Helical" evidence="9">
    <location>
        <begin position="147"/>
        <end position="173"/>
    </location>
</feature>
<dbReference type="GO" id="GO:0005886">
    <property type="term" value="C:plasma membrane"/>
    <property type="evidence" value="ECO:0007669"/>
    <property type="project" value="UniProtKB-SubCell"/>
</dbReference>
<dbReference type="Pfam" id="PF07686">
    <property type="entry name" value="V-set"/>
    <property type="match status" value="1"/>
</dbReference>
<reference evidence="12" key="1">
    <citation type="submission" date="2021-04" db="EMBL/GenBank/DDBJ databases">
        <authorList>
            <consortium name="Wellcome Sanger Institute Data Sharing"/>
        </authorList>
    </citation>
    <scope>NUCLEOTIDE SEQUENCE [LARGE SCALE GENOMIC DNA]</scope>
</reference>
<evidence type="ECO:0000256" key="6">
    <source>
        <dbReference type="ARBA" id="ARBA00023157"/>
    </source>
</evidence>
<reference evidence="12" key="2">
    <citation type="submission" date="2025-08" db="UniProtKB">
        <authorList>
            <consortium name="Ensembl"/>
        </authorList>
    </citation>
    <scope>IDENTIFICATION</scope>
</reference>
<feature type="domain" description="Ig-like" evidence="11">
    <location>
        <begin position="18"/>
        <end position="111"/>
    </location>
</feature>
<keyword evidence="2" id="KW-1003">Cell membrane</keyword>